<dbReference type="InterPro" id="IPR058852">
    <property type="entry name" value="HTH_77"/>
</dbReference>
<dbReference type="Pfam" id="PF25872">
    <property type="entry name" value="HTH_77"/>
    <property type="match status" value="1"/>
</dbReference>
<dbReference type="SUPFAM" id="SSF48452">
    <property type="entry name" value="TPR-like"/>
    <property type="match status" value="1"/>
</dbReference>
<dbReference type="InterPro" id="IPR011990">
    <property type="entry name" value="TPR-like_helical_dom_sf"/>
</dbReference>
<evidence type="ECO:0000313" key="5">
    <source>
        <dbReference type="EMBL" id="MBB6119679.1"/>
    </source>
</evidence>
<dbReference type="InterPro" id="IPR005158">
    <property type="entry name" value="BTAD"/>
</dbReference>
<protein>
    <submittedName>
        <fullName evidence="5">Putative ATPase/DNA-binding SARP family transcriptional activator</fullName>
    </submittedName>
</protein>
<dbReference type="SUPFAM" id="SSF46894">
    <property type="entry name" value="C-terminal effector domain of the bipartite response regulators"/>
    <property type="match status" value="1"/>
</dbReference>
<dbReference type="PANTHER" id="PTHR47691:SF3">
    <property type="entry name" value="HTH-TYPE TRANSCRIPTIONAL REGULATOR RV0890C-RELATED"/>
    <property type="match status" value="1"/>
</dbReference>
<dbReference type="GO" id="GO:0000160">
    <property type="term" value="P:phosphorelay signal transduction system"/>
    <property type="evidence" value="ECO:0007669"/>
    <property type="project" value="InterPro"/>
</dbReference>
<dbReference type="SMART" id="SM01043">
    <property type="entry name" value="BTAD"/>
    <property type="match status" value="1"/>
</dbReference>
<dbReference type="PANTHER" id="PTHR47691">
    <property type="entry name" value="REGULATOR-RELATED"/>
    <property type="match status" value="1"/>
</dbReference>
<dbReference type="Pfam" id="PF13401">
    <property type="entry name" value="AAA_22"/>
    <property type="match status" value="1"/>
</dbReference>
<dbReference type="PROSITE" id="PS51755">
    <property type="entry name" value="OMPR_PHOB"/>
    <property type="match status" value="1"/>
</dbReference>
<dbReference type="GO" id="GO:0003677">
    <property type="term" value="F:DNA binding"/>
    <property type="evidence" value="ECO:0007669"/>
    <property type="project" value="UniProtKB-UniRule"/>
</dbReference>
<dbReference type="InterPro" id="IPR027417">
    <property type="entry name" value="P-loop_NTPase"/>
</dbReference>
<dbReference type="Pfam" id="PF00486">
    <property type="entry name" value="Trans_reg_C"/>
    <property type="match status" value="1"/>
</dbReference>
<comment type="similarity">
    <text evidence="1">Belongs to the AfsR/DnrI/RedD regulatory family.</text>
</comment>
<dbReference type="InterPro" id="IPR001867">
    <property type="entry name" value="OmpR/PhoB-type_DNA-bd"/>
</dbReference>
<proteinExistence type="inferred from homology"/>
<dbReference type="SMART" id="SM00862">
    <property type="entry name" value="Trans_reg_C"/>
    <property type="match status" value="1"/>
</dbReference>
<keyword evidence="2 3" id="KW-0238">DNA-binding</keyword>
<comment type="caution">
    <text evidence="5">The sequence shown here is derived from an EMBL/GenBank/DDBJ whole genome shotgun (WGS) entry which is preliminary data.</text>
</comment>
<dbReference type="RefSeq" id="WP_184289969.1">
    <property type="nucleotide sequence ID" value="NZ_JACHJO010000004.1"/>
</dbReference>
<evidence type="ECO:0000256" key="3">
    <source>
        <dbReference type="PROSITE-ProRule" id="PRU01091"/>
    </source>
</evidence>
<evidence type="ECO:0000256" key="2">
    <source>
        <dbReference type="ARBA" id="ARBA00023125"/>
    </source>
</evidence>
<dbReference type="GO" id="GO:0016887">
    <property type="term" value="F:ATP hydrolysis activity"/>
    <property type="evidence" value="ECO:0007669"/>
    <property type="project" value="InterPro"/>
</dbReference>
<dbReference type="CDD" id="cd15831">
    <property type="entry name" value="BTAD"/>
    <property type="match status" value="1"/>
</dbReference>
<accession>A0A841ILJ6</accession>
<dbReference type="InterPro" id="IPR049945">
    <property type="entry name" value="AAA_22"/>
</dbReference>
<dbReference type="SUPFAM" id="SSF52540">
    <property type="entry name" value="P-loop containing nucleoside triphosphate hydrolases"/>
    <property type="match status" value="1"/>
</dbReference>
<dbReference type="Gene3D" id="1.25.40.10">
    <property type="entry name" value="Tetratricopeptide repeat domain"/>
    <property type="match status" value="1"/>
</dbReference>
<reference evidence="5 6" key="1">
    <citation type="submission" date="2020-08" db="EMBL/GenBank/DDBJ databases">
        <title>Genomic Encyclopedia of Type Strains, Phase III (KMG-III): the genomes of soil and plant-associated and newly described type strains.</title>
        <authorList>
            <person name="Whitman W."/>
        </authorList>
    </citation>
    <scope>NUCLEOTIDE SEQUENCE [LARGE SCALE GENOMIC DNA]</scope>
    <source>
        <strain evidence="5 6">CECT 8712</strain>
    </source>
</reference>
<keyword evidence="6" id="KW-1185">Reference proteome</keyword>
<evidence type="ECO:0000313" key="6">
    <source>
        <dbReference type="Proteomes" id="UP000536604"/>
    </source>
</evidence>
<organism evidence="5 6">
    <name type="scientific">Nocardiopsis algeriensis</name>
    <dbReference type="NCBI Taxonomy" id="1478215"/>
    <lineage>
        <taxon>Bacteria</taxon>
        <taxon>Bacillati</taxon>
        <taxon>Actinomycetota</taxon>
        <taxon>Actinomycetes</taxon>
        <taxon>Streptosporangiales</taxon>
        <taxon>Nocardiopsidaceae</taxon>
        <taxon>Nocardiopsis</taxon>
    </lineage>
</organism>
<sequence length="1088" mass="115590">MRFSILGPLLVRDEAGAAVAVGGARLRTLLALLLLAPGRWVSTDFLVDSLWADSPPAAAGNALQALVSRLRRVLGAAAAVEGGPSGYRLAVDPGQVDLTEFEGLARSGRRLLDEGRYAESVLALDGAAALWRGPALPELTSQGLAEGVALRLADTFRGVVEDRLAALVGAGRYGEALPEAEALARDEPLRERPAEILMLALAGTGRSADAVGVYEDMRARLAGELGLDPSPRLAAAHARVLRGELSPAPPAAAPAPAAPRLRLPVALTGFVPREEVSVAADLLTDGRLVTLLGPGGSGKTRLAVEAVAELARREPGLLSRGAWFVDLSPLEPGADVAEAVADTLGLRERHLVHGPAPARTAPAADRVASFTADHAVLLVLDNCEHLVGDAARLTADLLARCPNLRVLGTSREPLGVPGEQLLPVPPLAMPPEGAGAEEARSYPSVALFAERARAVRPGFEVTEDNAAHVGRAVRALDGMPLALELAAARLRAMTPAQLADRLGDRFRLLGSGVREARPRHSTLRAVVDWSWELLDEAERRTLRRLSVFSGRASLESVEQVCADPGSGGEVAGRDVWPVLFSLVDKSLVVVEDTARSDGPPRYRLLETVRAYAAERLEEAGEQERVRDAHACRVRDLWRECDPLLRGPRQAELLESLHAEEDNLASAVRWALLRGDTGTALDLVEHSQWYWTLRGAAVQLGRWSDEVLAALDGRVPEGRGAAVAGCVFHSGVVRGSAPSGEPFPGDRVEAVAEQAGVRLEEHPVLVSALVHRAILEGRGGPARKRLEQAREQGDPWMRAAVRLMLSVLDMLSGRIADSEGPAETALAEFRALGDTWGECQALAQLVDARRFGDLEACRRLLDEGVARAEDRGLRGTAVELRIRRLQVLVDLGDLPAAGRELAGLDGEMPSEGHDFLVALARVHYLCESGRIGEARREVARVQRAAAAVGGYMPGHGESVWCSAAAAVEWYAGNTRAALREAVRAWRLSAGAPALVHAELLDLVSAICAEEDPGSSAALSGHARSLRGVPDTVTPFVVRGTERARGALGAHEYDRIADSAAATAPEAVGERVEERLRTLLRATDGPAGRP</sequence>
<dbReference type="Proteomes" id="UP000536604">
    <property type="component" value="Unassembled WGS sequence"/>
</dbReference>
<feature type="domain" description="OmpR/PhoB-type" evidence="4">
    <location>
        <begin position="1"/>
        <end position="100"/>
    </location>
</feature>
<dbReference type="Gene3D" id="1.10.10.10">
    <property type="entry name" value="Winged helix-like DNA-binding domain superfamily/Winged helix DNA-binding domain"/>
    <property type="match status" value="1"/>
</dbReference>
<dbReference type="Gene3D" id="3.40.50.300">
    <property type="entry name" value="P-loop containing nucleotide triphosphate hydrolases"/>
    <property type="match status" value="1"/>
</dbReference>
<dbReference type="AlphaFoldDB" id="A0A841ILJ6"/>
<feature type="DNA-binding region" description="OmpR/PhoB-type" evidence="3">
    <location>
        <begin position="1"/>
        <end position="100"/>
    </location>
</feature>
<dbReference type="InterPro" id="IPR036388">
    <property type="entry name" value="WH-like_DNA-bd_sf"/>
</dbReference>
<evidence type="ECO:0000259" key="4">
    <source>
        <dbReference type="PROSITE" id="PS51755"/>
    </source>
</evidence>
<dbReference type="Pfam" id="PF03704">
    <property type="entry name" value="BTAD"/>
    <property type="match status" value="1"/>
</dbReference>
<dbReference type="EMBL" id="JACHJO010000004">
    <property type="protein sequence ID" value="MBB6119679.1"/>
    <property type="molecule type" value="Genomic_DNA"/>
</dbReference>
<dbReference type="GO" id="GO:0006355">
    <property type="term" value="P:regulation of DNA-templated transcription"/>
    <property type="evidence" value="ECO:0007669"/>
    <property type="project" value="InterPro"/>
</dbReference>
<gene>
    <name evidence="5" type="ORF">FHS13_001628</name>
</gene>
<name>A0A841ILJ6_9ACTN</name>
<evidence type="ECO:0000256" key="1">
    <source>
        <dbReference type="ARBA" id="ARBA00005820"/>
    </source>
</evidence>
<dbReference type="InterPro" id="IPR016032">
    <property type="entry name" value="Sig_transdc_resp-reg_C-effctor"/>
</dbReference>